<gene>
    <name evidence="2" type="ORF">BCF89_1054</name>
</gene>
<name>A0A2W7G0Z0_9BACT</name>
<dbReference type="InterPro" id="IPR002725">
    <property type="entry name" value="YgjP-like_metallopeptidase"/>
</dbReference>
<reference evidence="2 3" key="1">
    <citation type="submission" date="2018-06" db="EMBL/GenBank/DDBJ databases">
        <title>Genomic Encyclopedia of Archaeal and Bacterial Type Strains, Phase II (KMG-II): from individual species to whole genera.</title>
        <authorList>
            <person name="Goeker M."/>
        </authorList>
    </citation>
    <scope>NUCLEOTIDE SEQUENCE [LARGE SCALE GENOMIC DNA]</scope>
    <source>
        <strain evidence="2 3">ATCC 51348</strain>
    </source>
</reference>
<dbReference type="PANTHER" id="PTHR30399">
    <property type="entry name" value="UNCHARACTERIZED PROTEIN YGJP"/>
    <property type="match status" value="1"/>
</dbReference>
<dbReference type="OrthoDB" id="9811177at2"/>
<dbReference type="EMBL" id="QKUB01000005">
    <property type="protein sequence ID" value="PZV99876.1"/>
    <property type="molecule type" value="Genomic_DNA"/>
</dbReference>
<evidence type="ECO:0000313" key="2">
    <source>
        <dbReference type="EMBL" id="PZV99876.1"/>
    </source>
</evidence>
<dbReference type="PANTHER" id="PTHR30399:SF1">
    <property type="entry name" value="UTP PYROPHOSPHATASE"/>
    <property type="match status" value="1"/>
</dbReference>
<feature type="domain" description="YgjP-like metallopeptidase" evidence="1">
    <location>
        <begin position="48"/>
        <end position="234"/>
    </location>
</feature>
<evidence type="ECO:0000259" key="1">
    <source>
        <dbReference type="Pfam" id="PF01863"/>
    </source>
</evidence>
<proteinExistence type="predicted"/>
<organism evidence="2 3">
    <name type="scientific">Metamycoplasma auris</name>
    <dbReference type="NCBI Taxonomy" id="51363"/>
    <lineage>
        <taxon>Bacteria</taxon>
        <taxon>Bacillati</taxon>
        <taxon>Mycoplasmatota</taxon>
        <taxon>Mycoplasmoidales</taxon>
        <taxon>Metamycoplasmataceae</taxon>
        <taxon>Metamycoplasma</taxon>
    </lineage>
</organism>
<protein>
    <recommendedName>
        <fullName evidence="1">YgjP-like metallopeptidase domain-containing protein</fullName>
    </recommendedName>
</protein>
<dbReference type="CDD" id="cd07344">
    <property type="entry name" value="M48_yhfN_like"/>
    <property type="match status" value="1"/>
</dbReference>
<comment type="caution">
    <text evidence="2">The sequence shown here is derived from an EMBL/GenBank/DDBJ whole genome shotgun (WGS) entry which is preliminary data.</text>
</comment>
<dbReference type="AlphaFoldDB" id="A0A2W7G0Z0"/>
<dbReference type="RefSeq" id="WP_111518566.1">
    <property type="nucleotide sequence ID" value="NZ_QKUB01000005.1"/>
</dbReference>
<dbReference type="Proteomes" id="UP000249646">
    <property type="component" value="Unassembled WGS sequence"/>
</dbReference>
<evidence type="ECO:0000313" key="3">
    <source>
        <dbReference type="Proteomes" id="UP000249646"/>
    </source>
</evidence>
<dbReference type="Pfam" id="PF01863">
    <property type="entry name" value="YgjP-like"/>
    <property type="match status" value="1"/>
</dbReference>
<sequence>MKKPDAIIKQIIDNTEYQIKFFYTNAKHVYLTYEDGFFIVRGKFINLHGQKFENFLINAMNRILSKKNKFQKQPLEIDTINQQFYYFGKLCKYIVVRNEIIIQDEDDNPIKTIKYHESNKSLDVSEIIKKEIKNELVKKFNLLATEAAKQILNKEINFKYSVHKKKTSWASIIVQKNKINLCIDLMYFDPQIIRYVAYHEVSHIVYQNHSPKFWLLVVKYIPDYKILKNKLKNHIFK</sequence>
<dbReference type="InterPro" id="IPR053136">
    <property type="entry name" value="UTP_pyrophosphatase-like"/>
</dbReference>
<accession>A0A2W7G0Z0</accession>
<keyword evidence="3" id="KW-1185">Reference proteome</keyword>
<dbReference type="Gene3D" id="3.30.2010.10">
    <property type="entry name" value="Metalloproteases ('zincins'), catalytic domain"/>
    <property type="match status" value="1"/>
</dbReference>